<gene>
    <name evidence="12" type="ordered locus">Bsph_1798</name>
</gene>
<keyword evidence="6" id="KW-0812">Transmembrane</keyword>
<keyword evidence="9" id="KW-0902">Two-component regulatory system</keyword>
<dbReference type="PANTHER" id="PTHR45528:SF8">
    <property type="entry name" value="HISTIDINE KINASE"/>
    <property type="match status" value="1"/>
</dbReference>
<dbReference type="Proteomes" id="UP000002164">
    <property type="component" value="Chromosome"/>
</dbReference>
<dbReference type="InterPro" id="IPR003661">
    <property type="entry name" value="HisK_dim/P_dom"/>
</dbReference>
<accession>B1HSC1</accession>
<evidence type="ECO:0000256" key="8">
    <source>
        <dbReference type="ARBA" id="ARBA00022989"/>
    </source>
</evidence>
<dbReference type="EnsemblBacteria" id="ACA39392">
    <property type="protein sequence ID" value="ACA39392"/>
    <property type="gene ID" value="Bsph_1798"/>
</dbReference>
<keyword evidence="10" id="KW-0472">Membrane</keyword>
<dbReference type="HOGENOM" id="CLU_2974088_0_0_9"/>
<keyword evidence="7 12" id="KW-0418">Kinase</keyword>
<feature type="domain" description="Signal transduction histidine kinase dimerisation/phosphoacceptor" evidence="11">
    <location>
        <begin position="19"/>
        <end position="54"/>
    </location>
</feature>
<dbReference type="EC" id="2.7.13.3" evidence="3"/>
<dbReference type="AlphaFoldDB" id="B1HSC1"/>
<evidence type="ECO:0000256" key="1">
    <source>
        <dbReference type="ARBA" id="ARBA00000085"/>
    </source>
</evidence>
<evidence type="ECO:0000256" key="6">
    <source>
        <dbReference type="ARBA" id="ARBA00022692"/>
    </source>
</evidence>
<dbReference type="InterPro" id="IPR050398">
    <property type="entry name" value="HssS/ArlS-like"/>
</dbReference>
<evidence type="ECO:0000313" key="12">
    <source>
        <dbReference type="EMBL" id="ACA39392.1"/>
    </source>
</evidence>
<dbReference type="PANTHER" id="PTHR45528">
    <property type="entry name" value="SENSOR HISTIDINE KINASE CPXA"/>
    <property type="match status" value="1"/>
</dbReference>
<dbReference type="Pfam" id="PF00512">
    <property type="entry name" value="HisKA"/>
    <property type="match status" value="1"/>
</dbReference>
<dbReference type="InterPro" id="IPR036097">
    <property type="entry name" value="HisK_dim/P_sf"/>
</dbReference>
<dbReference type="CDD" id="cd00082">
    <property type="entry name" value="HisKA"/>
    <property type="match status" value="1"/>
</dbReference>
<evidence type="ECO:0000256" key="9">
    <source>
        <dbReference type="ARBA" id="ARBA00023012"/>
    </source>
</evidence>
<dbReference type="Gene3D" id="1.10.287.130">
    <property type="match status" value="1"/>
</dbReference>
<evidence type="ECO:0000256" key="5">
    <source>
        <dbReference type="ARBA" id="ARBA00022679"/>
    </source>
</evidence>
<comment type="subcellular location">
    <subcellularLocation>
        <location evidence="2">Membrane</location>
        <topology evidence="2">Multi-pass membrane protein</topology>
    </subcellularLocation>
</comment>
<dbReference type="GO" id="GO:0005886">
    <property type="term" value="C:plasma membrane"/>
    <property type="evidence" value="ECO:0007669"/>
    <property type="project" value="TreeGrafter"/>
</dbReference>
<organism evidence="12 13">
    <name type="scientific">Lysinibacillus sphaericus (strain C3-41)</name>
    <dbReference type="NCBI Taxonomy" id="444177"/>
    <lineage>
        <taxon>Bacteria</taxon>
        <taxon>Bacillati</taxon>
        <taxon>Bacillota</taxon>
        <taxon>Bacilli</taxon>
        <taxon>Bacillales</taxon>
        <taxon>Bacillaceae</taxon>
        <taxon>Lysinibacillus</taxon>
    </lineage>
</organism>
<evidence type="ECO:0000313" key="13">
    <source>
        <dbReference type="Proteomes" id="UP000002164"/>
    </source>
</evidence>
<dbReference type="KEGG" id="lsp:Bsph_1798"/>
<proteinExistence type="predicted"/>
<keyword evidence="8" id="KW-1133">Transmembrane helix</keyword>
<keyword evidence="4" id="KW-0597">Phosphoprotein</keyword>
<name>B1HSC1_LYSSC</name>
<reference evidence="12 13" key="1">
    <citation type="journal article" date="2008" name="J. Bacteriol.">
        <title>Complete genome sequence of the mosquitocidal bacterium Bacillus sphaericus C3-41 and comparison with those of closely related Bacillus species.</title>
        <authorList>
            <person name="Hu X."/>
            <person name="Fan W."/>
            <person name="Han B."/>
            <person name="Liu H."/>
            <person name="Zheng D."/>
            <person name="Li Q."/>
            <person name="Dong W."/>
            <person name="Yan J."/>
            <person name="Gao M."/>
            <person name="Berry C."/>
            <person name="Yuan Z."/>
        </authorList>
    </citation>
    <scope>NUCLEOTIDE SEQUENCE [LARGE SCALE GENOMIC DNA]</scope>
    <source>
        <strain evidence="12 13">C3-41</strain>
    </source>
</reference>
<sequence>MSEEIMTSIDMERKVEQQQKNDLITNVSHDLRTPLTSIMRYLRLLREEKYETKEQYDE</sequence>
<evidence type="ECO:0000256" key="7">
    <source>
        <dbReference type="ARBA" id="ARBA00022777"/>
    </source>
</evidence>
<evidence type="ECO:0000256" key="4">
    <source>
        <dbReference type="ARBA" id="ARBA00022553"/>
    </source>
</evidence>
<keyword evidence="5 12" id="KW-0808">Transferase</keyword>
<dbReference type="GO" id="GO:0000155">
    <property type="term" value="F:phosphorelay sensor kinase activity"/>
    <property type="evidence" value="ECO:0007669"/>
    <property type="project" value="InterPro"/>
</dbReference>
<evidence type="ECO:0000256" key="10">
    <source>
        <dbReference type="ARBA" id="ARBA00023136"/>
    </source>
</evidence>
<comment type="catalytic activity">
    <reaction evidence="1">
        <text>ATP + protein L-histidine = ADP + protein N-phospho-L-histidine.</text>
        <dbReference type="EC" id="2.7.13.3"/>
    </reaction>
</comment>
<dbReference type="SUPFAM" id="SSF47384">
    <property type="entry name" value="Homodimeric domain of signal transducing histidine kinase"/>
    <property type="match status" value="1"/>
</dbReference>
<protein>
    <recommendedName>
        <fullName evidence="3">histidine kinase</fullName>
        <ecNumber evidence="3">2.7.13.3</ecNumber>
    </recommendedName>
</protein>
<evidence type="ECO:0000256" key="2">
    <source>
        <dbReference type="ARBA" id="ARBA00004141"/>
    </source>
</evidence>
<evidence type="ECO:0000259" key="11">
    <source>
        <dbReference type="Pfam" id="PF00512"/>
    </source>
</evidence>
<evidence type="ECO:0000256" key="3">
    <source>
        <dbReference type="ARBA" id="ARBA00012438"/>
    </source>
</evidence>
<dbReference type="EMBL" id="CP000817">
    <property type="protein sequence ID" value="ACA39392.1"/>
    <property type="molecule type" value="Genomic_DNA"/>
</dbReference>